<dbReference type="PANTHER" id="PTHR10339">
    <property type="entry name" value="ADP-RIBOSYLTRANSFERASE"/>
    <property type="match status" value="1"/>
</dbReference>
<keyword evidence="9" id="KW-1185">Reference proteome</keyword>
<evidence type="ECO:0000313" key="8">
    <source>
        <dbReference type="Ensembl" id="ENSSRHP00000027559.1"/>
    </source>
</evidence>
<dbReference type="Pfam" id="PF01129">
    <property type="entry name" value="ART"/>
    <property type="match status" value="1"/>
</dbReference>
<dbReference type="Gene3D" id="3.90.176.10">
    <property type="entry name" value="Toxin ADP-ribosyltransferase, Chain A, domain 1"/>
    <property type="match status" value="1"/>
</dbReference>
<dbReference type="PROSITE" id="PS51996">
    <property type="entry name" value="TR_MART"/>
    <property type="match status" value="1"/>
</dbReference>
<feature type="chain" id="PRO_5025712674" description="NAD(P)(+)--arginine ADP-ribosyltransferase" evidence="7">
    <location>
        <begin position="22"/>
        <end position="292"/>
    </location>
</feature>
<dbReference type="InterPro" id="IPR000768">
    <property type="entry name" value="ART"/>
</dbReference>
<comment type="catalytic activity">
    <reaction evidence="6 7">
        <text>L-arginyl-[protein] + NAD(+) = N(omega)-(ADP-D-ribosyl)-L-arginyl-[protein] + nicotinamide + H(+)</text>
        <dbReference type="Rhea" id="RHEA:19149"/>
        <dbReference type="Rhea" id="RHEA-COMP:10532"/>
        <dbReference type="Rhea" id="RHEA-COMP:15087"/>
        <dbReference type="ChEBI" id="CHEBI:15378"/>
        <dbReference type="ChEBI" id="CHEBI:17154"/>
        <dbReference type="ChEBI" id="CHEBI:29965"/>
        <dbReference type="ChEBI" id="CHEBI:57540"/>
        <dbReference type="ChEBI" id="CHEBI:142554"/>
        <dbReference type="EC" id="2.4.2.31"/>
    </reaction>
</comment>
<sequence>MGSLRFHAFLLLLLYTSVVQITEEVIHMGLFPEAADYSFYNCRKEMLQMVTKSGGLLQTELNNNADFKTMWRNAKSKKAIPGSTPEHMAVLQSYVEATPEFHEKFKKLVQNNGRGSSTSQDEFPFKSLFFLLTDAMQLKGQKKCRTVYSGTEKEYITKIGEKVRFVSFFPAKLQYTSATEDASVDENPGTVFNITSCSVISLEDYGCSSEEMDALISPTEVFTVEDITTVMNINDNFKKITLVHSDFYSSSNCSSLASLSEESKESSSSFLSSSFLNLMASFLMLCFYTLIL</sequence>
<evidence type="ECO:0000256" key="5">
    <source>
        <dbReference type="ARBA" id="ARBA00022857"/>
    </source>
</evidence>
<evidence type="ECO:0000256" key="6">
    <source>
        <dbReference type="ARBA" id="ARBA00047597"/>
    </source>
</evidence>
<reference evidence="8" key="1">
    <citation type="submission" date="2025-08" db="UniProtKB">
        <authorList>
            <consortium name="Ensembl"/>
        </authorList>
    </citation>
    <scope>IDENTIFICATION</scope>
</reference>
<keyword evidence="5 7" id="KW-0521">NADP</keyword>
<evidence type="ECO:0000256" key="1">
    <source>
        <dbReference type="ARBA" id="ARBA00009558"/>
    </source>
</evidence>
<dbReference type="EC" id="2.4.2.31" evidence="7"/>
<dbReference type="GO" id="GO:0016779">
    <property type="term" value="F:nucleotidyltransferase activity"/>
    <property type="evidence" value="ECO:0007669"/>
    <property type="project" value="UniProtKB-KW"/>
</dbReference>
<keyword evidence="2 7" id="KW-0328">Glycosyltransferase</keyword>
<dbReference type="PRINTS" id="PR00970">
    <property type="entry name" value="RIBTRNSFRASE"/>
</dbReference>
<dbReference type="KEGG" id="srx:107757627"/>
<dbReference type="Proteomes" id="UP000472270">
    <property type="component" value="Unassembled WGS sequence"/>
</dbReference>
<name>A0A673HMP9_9TELE</name>
<evidence type="ECO:0000256" key="7">
    <source>
        <dbReference type="RuleBase" id="RU361228"/>
    </source>
</evidence>
<feature type="signal peptide" evidence="7">
    <location>
        <begin position="1"/>
        <end position="21"/>
    </location>
</feature>
<keyword evidence="7" id="KW-0732">Signal</keyword>
<comment type="similarity">
    <text evidence="1 7">Belongs to the Arg-specific ADP-ribosyltransferase family.</text>
</comment>
<gene>
    <name evidence="8" type="primary">si:ch211-145b13.6</name>
</gene>
<evidence type="ECO:0000313" key="9">
    <source>
        <dbReference type="Proteomes" id="UP000472270"/>
    </source>
</evidence>
<accession>A0A673HMP9</accession>
<proteinExistence type="inferred from homology"/>
<dbReference type="Ensembl" id="ENSSRHT00000028369.1">
    <property type="protein sequence ID" value="ENSSRHP00000027559.1"/>
    <property type="gene ID" value="ENSSRHG00000014360.1"/>
</dbReference>
<dbReference type="AlphaFoldDB" id="A0A673HMP9"/>
<dbReference type="InterPro" id="IPR050999">
    <property type="entry name" value="ADP-ribosyltransferase_ARG"/>
</dbReference>
<dbReference type="GeneID" id="107757627"/>
<dbReference type="PANTHER" id="PTHR10339:SF27">
    <property type="entry name" value="NAD(P)(+)--ARGININE ADP-RIBOSYLTRANSFERASE"/>
    <property type="match status" value="1"/>
</dbReference>
<reference evidence="8" key="2">
    <citation type="submission" date="2025-09" db="UniProtKB">
        <authorList>
            <consortium name="Ensembl"/>
        </authorList>
    </citation>
    <scope>IDENTIFICATION</scope>
</reference>
<dbReference type="OrthoDB" id="423533at2759"/>
<evidence type="ECO:0000256" key="4">
    <source>
        <dbReference type="ARBA" id="ARBA00022695"/>
    </source>
</evidence>
<evidence type="ECO:0000256" key="2">
    <source>
        <dbReference type="ARBA" id="ARBA00022676"/>
    </source>
</evidence>
<keyword evidence="4" id="KW-0548">Nucleotidyltransferase</keyword>
<dbReference type="GO" id="GO:0106274">
    <property type="term" value="F:NAD+-protein-arginine ADP-ribosyltransferase activity"/>
    <property type="evidence" value="ECO:0007669"/>
    <property type="project" value="UniProtKB-EC"/>
</dbReference>
<protein>
    <recommendedName>
        <fullName evidence="7">NAD(P)(+)--arginine ADP-ribosyltransferase</fullName>
        <ecNumber evidence="7">2.4.2.31</ecNumber>
    </recommendedName>
    <alternativeName>
        <fullName evidence="7">Mono(ADP-ribosyl)transferase</fullName>
    </alternativeName>
</protein>
<dbReference type="GO" id="GO:0003950">
    <property type="term" value="F:NAD+ poly-ADP-ribosyltransferase activity"/>
    <property type="evidence" value="ECO:0007669"/>
    <property type="project" value="TreeGrafter"/>
</dbReference>
<organism evidence="8 9">
    <name type="scientific">Sinocyclocheilus rhinocerous</name>
    <dbReference type="NCBI Taxonomy" id="307959"/>
    <lineage>
        <taxon>Eukaryota</taxon>
        <taxon>Metazoa</taxon>
        <taxon>Chordata</taxon>
        <taxon>Craniata</taxon>
        <taxon>Vertebrata</taxon>
        <taxon>Euteleostomi</taxon>
        <taxon>Actinopterygii</taxon>
        <taxon>Neopterygii</taxon>
        <taxon>Teleostei</taxon>
        <taxon>Ostariophysi</taxon>
        <taxon>Cypriniformes</taxon>
        <taxon>Cyprinidae</taxon>
        <taxon>Cyprininae</taxon>
        <taxon>Sinocyclocheilus</taxon>
    </lineage>
</organism>
<dbReference type="SUPFAM" id="SSF56399">
    <property type="entry name" value="ADP-ribosylation"/>
    <property type="match status" value="1"/>
</dbReference>
<keyword evidence="7" id="KW-0520">NAD</keyword>
<evidence type="ECO:0000256" key="3">
    <source>
        <dbReference type="ARBA" id="ARBA00022679"/>
    </source>
</evidence>
<keyword evidence="3 7" id="KW-0808">Transferase</keyword>